<keyword evidence="1" id="KW-0472">Membrane</keyword>
<evidence type="ECO:0000313" key="2">
    <source>
        <dbReference type="EMBL" id="KAL3270128.1"/>
    </source>
</evidence>
<organism evidence="2 3">
    <name type="scientific">Cryptolaemus montrouzieri</name>
    <dbReference type="NCBI Taxonomy" id="559131"/>
    <lineage>
        <taxon>Eukaryota</taxon>
        <taxon>Metazoa</taxon>
        <taxon>Ecdysozoa</taxon>
        <taxon>Arthropoda</taxon>
        <taxon>Hexapoda</taxon>
        <taxon>Insecta</taxon>
        <taxon>Pterygota</taxon>
        <taxon>Neoptera</taxon>
        <taxon>Endopterygota</taxon>
        <taxon>Coleoptera</taxon>
        <taxon>Polyphaga</taxon>
        <taxon>Cucujiformia</taxon>
        <taxon>Coccinelloidea</taxon>
        <taxon>Coccinellidae</taxon>
        <taxon>Scymninae</taxon>
        <taxon>Scymnini</taxon>
        <taxon>Cryptolaemus</taxon>
    </lineage>
</organism>
<feature type="transmembrane region" description="Helical" evidence="1">
    <location>
        <begin position="7"/>
        <end position="25"/>
    </location>
</feature>
<accession>A0ABD2MUM4</accession>
<protein>
    <submittedName>
        <fullName evidence="2">Uncharacterized protein</fullName>
    </submittedName>
</protein>
<evidence type="ECO:0000313" key="3">
    <source>
        <dbReference type="Proteomes" id="UP001516400"/>
    </source>
</evidence>
<name>A0ABD2MUM4_9CUCU</name>
<keyword evidence="1" id="KW-0812">Transmembrane</keyword>
<reference evidence="2 3" key="1">
    <citation type="journal article" date="2021" name="BMC Biol.">
        <title>Horizontally acquired antibacterial genes associated with adaptive radiation of ladybird beetles.</title>
        <authorList>
            <person name="Li H.S."/>
            <person name="Tang X.F."/>
            <person name="Huang Y.H."/>
            <person name="Xu Z.Y."/>
            <person name="Chen M.L."/>
            <person name="Du X.Y."/>
            <person name="Qiu B.Y."/>
            <person name="Chen P.T."/>
            <person name="Zhang W."/>
            <person name="Slipinski A."/>
            <person name="Escalona H.E."/>
            <person name="Waterhouse R.M."/>
            <person name="Zwick A."/>
            <person name="Pang H."/>
        </authorList>
    </citation>
    <scope>NUCLEOTIDE SEQUENCE [LARGE SCALE GENOMIC DNA]</scope>
    <source>
        <strain evidence="2">SYSU2018</strain>
    </source>
</reference>
<sequence>MMKINELKILMVVFIGSFLLQGYYLQTTNSTTKKPGRLQCYQCHQTFYGTCASSENLDKTLCYNTAKACYSRVFYDPFNTGYGGNITTIEDVVFVQQWNVKII</sequence>
<gene>
    <name evidence="2" type="ORF">HHI36_009186</name>
</gene>
<comment type="caution">
    <text evidence="2">The sequence shown here is derived from an EMBL/GenBank/DDBJ whole genome shotgun (WGS) entry which is preliminary data.</text>
</comment>
<evidence type="ECO:0000256" key="1">
    <source>
        <dbReference type="SAM" id="Phobius"/>
    </source>
</evidence>
<dbReference type="AlphaFoldDB" id="A0ABD2MUM4"/>
<dbReference type="EMBL" id="JABFTP020000021">
    <property type="protein sequence ID" value="KAL3270128.1"/>
    <property type="molecule type" value="Genomic_DNA"/>
</dbReference>
<keyword evidence="1" id="KW-1133">Transmembrane helix</keyword>
<dbReference type="Proteomes" id="UP001516400">
    <property type="component" value="Unassembled WGS sequence"/>
</dbReference>
<proteinExistence type="predicted"/>
<keyword evidence="3" id="KW-1185">Reference proteome</keyword>